<organism evidence="2 3">
    <name type="scientific">Coniochaeta ligniaria NRRL 30616</name>
    <dbReference type="NCBI Taxonomy" id="1408157"/>
    <lineage>
        <taxon>Eukaryota</taxon>
        <taxon>Fungi</taxon>
        <taxon>Dikarya</taxon>
        <taxon>Ascomycota</taxon>
        <taxon>Pezizomycotina</taxon>
        <taxon>Sordariomycetes</taxon>
        <taxon>Sordariomycetidae</taxon>
        <taxon>Coniochaetales</taxon>
        <taxon>Coniochaetaceae</taxon>
        <taxon>Coniochaeta</taxon>
    </lineage>
</organism>
<feature type="transmembrane region" description="Helical" evidence="1">
    <location>
        <begin position="61"/>
        <end position="80"/>
    </location>
</feature>
<evidence type="ECO:0000313" key="2">
    <source>
        <dbReference type="EMBL" id="OIW24864.1"/>
    </source>
</evidence>
<keyword evidence="1" id="KW-0472">Membrane</keyword>
<keyword evidence="3" id="KW-1185">Reference proteome</keyword>
<keyword evidence="1" id="KW-1133">Transmembrane helix</keyword>
<evidence type="ECO:0000256" key="1">
    <source>
        <dbReference type="SAM" id="Phobius"/>
    </source>
</evidence>
<name>A0A1J7J4W1_9PEZI</name>
<gene>
    <name evidence="2" type="ORF">CONLIGDRAFT_73087</name>
</gene>
<accession>A0A1J7J4W1</accession>
<protein>
    <submittedName>
        <fullName evidence="2">Uncharacterized protein</fullName>
    </submittedName>
</protein>
<keyword evidence="1" id="KW-0812">Transmembrane</keyword>
<reference evidence="2 3" key="1">
    <citation type="submission" date="2016-10" db="EMBL/GenBank/DDBJ databases">
        <title>Draft genome sequence of Coniochaeta ligniaria NRRL30616, a lignocellulolytic fungus for bioabatement of inhibitors in plant biomass hydrolysates.</title>
        <authorList>
            <consortium name="DOE Joint Genome Institute"/>
            <person name="Jimenez D.J."/>
            <person name="Hector R.E."/>
            <person name="Riley R."/>
            <person name="Sun H."/>
            <person name="Grigoriev I.V."/>
            <person name="Van Elsas J.D."/>
            <person name="Nichols N.N."/>
        </authorList>
    </citation>
    <scope>NUCLEOTIDE SEQUENCE [LARGE SCALE GENOMIC DNA]</scope>
    <source>
        <strain evidence="2 3">NRRL 30616</strain>
    </source>
</reference>
<proteinExistence type="predicted"/>
<dbReference type="AlphaFoldDB" id="A0A1J7J4W1"/>
<sequence length="84" mass="8948">MSKVASSRARAGPCLPACCATTELHSASLWCPKLACLLHCPPTTKRSTLEQPLYIPFSPRAVVFGVTGGCGICLIVSSLLKHRH</sequence>
<dbReference type="EMBL" id="KV875102">
    <property type="protein sequence ID" value="OIW24864.1"/>
    <property type="molecule type" value="Genomic_DNA"/>
</dbReference>
<evidence type="ECO:0000313" key="3">
    <source>
        <dbReference type="Proteomes" id="UP000182658"/>
    </source>
</evidence>
<dbReference type="Proteomes" id="UP000182658">
    <property type="component" value="Unassembled WGS sequence"/>
</dbReference>
<dbReference type="InParanoid" id="A0A1J7J4W1"/>